<dbReference type="GO" id="GO:0005525">
    <property type="term" value="F:GTP binding"/>
    <property type="evidence" value="ECO:0007669"/>
    <property type="project" value="UniProtKB-KW"/>
</dbReference>
<evidence type="ECO:0000256" key="7">
    <source>
        <dbReference type="ARBA" id="ARBA00023242"/>
    </source>
</evidence>
<dbReference type="Pfam" id="PF03029">
    <property type="entry name" value="ATP_bind_1"/>
    <property type="match status" value="1"/>
</dbReference>
<dbReference type="InterPro" id="IPR027417">
    <property type="entry name" value="P-loop_NTPase"/>
</dbReference>
<evidence type="ECO:0000256" key="6">
    <source>
        <dbReference type="ARBA" id="ARBA00023134"/>
    </source>
</evidence>
<dbReference type="Gene3D" id="3.40.50.300">
    <property type="entry name" value="P-loop containing nucleotide triphosphate hydrolases"/>
    <property type="match status" value="1"/>
</dbReference>
<dbReference type="EC" id="3.6.5.-" evidence="9"/>
<evidence type="ECO:0000313" key="11">
    <source>
        <dbReference type="EMBL" id="CAD5122804.1"/>
    </source>
</evidence>
<keyword evidence="6 9" id="KW-0342">GTP-binding</keyword>
<gene>
    <name evidence="11" type="ORF">DGYR_LOCUS10558</name>
</gene>
<feature type="region of interest" description="Disordered" evidence="10">
    <location>
        <begin position="329"/>
        <end position="369"/>
    </location>
</feature>
<evidence type="ECO:0000256" key="4">
    <source>
        <dbReference type="ARBA" id="ARBA00022801"/>
    </source>
</evidence>
<sequence length="369" mass="41065">MAAAPGLEEPNTMESDDLPAQETSGNKPYDKPICLIVLGMAGSGKTAFVQRLTSFLHSKKTPPYVINLDPAVKEVPFPANIDIRDTVKYKEVMKQYGLGPNGGIVTSLNLFSMAFDQVLSIIEKRCNPKDKSAPKYVVIDTPGQIEVFTWSASGTIISESIAASMATAIVYIVDTARNVNPVTFMSNMLYACSILYKMKLPFIIVFNKADIINPSFAFEWMKDFETFQEALNDDTSYVSNLTRSMSLVLDEFYSHLSPVAVSSLTGTGLNDFLAAANKCGFEYEREFLPMYEKMKEKRESARKKENMDRVKNDISDDIEATMANVRTVTLAPNNDDEDDSEAEIENADADERKEGKSFERFVKAKPSVN</sequence>
<comment type="caution">
    <text evidence="11">The sequence shown here is derived from an EMBL/GenBank/DDBJ whole genome shotgun (WGS) entry which is preliminary data.</text>
</comment>
<evidence type="ECO:0000256" key="10">
    <source>
        <dbReference type="SAM" id="MobiDB-lite"/>
    </source>
</evidence>
<comment type="subunit">
    <text evidence="9">Binds to RNA polymerase II.</text>
</comment>
<evidence type="ECO:0000256" key="5">
    <source>
        <dbReference type="ARBA" id="ARBA00023054"/>
    </source>
</evidence>
<dbReference type="InterPro" id="IPR030230">
    <property type="entry name" value="Gpn1/Npa3/XAB1"/>
</dbReference>
<dbReference type="FunFam" id="3.40.50.300:FF:000888">
    <property type="entry name" value="GPN-loop GTPase 1"/>
    <property type="match status" value="1"/>
</dbReference>
<keyword evidence="2 9" id="KW-0963">Cytoplasm</keyword>
<evidence type="ECO:0000256" key="1">
    <source>
        <dbReference type="ARBA" id="ARBA00005290"/>
    </source>
</evidence>
<proteinExistence type="inferred from homology"/>
<comment type="subcellular location">
    <subcellularLocation>
        <location evidence="9">Cytoplasm</location>
    </subcellularLocation>
    <subcellularLocation>
        <location evidence="9">Nucleus</location>
    </subcellularLocation>
</comment>
<dbReference type="CDD" id="cd17870">
    <property type="entry name" value="GPN1"/>
    <property type="match status" value="1"/>
</dbReference>
<comment type="function">
    <text evidence="8 9">Small GTPase required for proper nuclear import of RNA polymerase II (RNAPII). May act at an RNAP assembly step prior to nuclear import.</text>
</comment>
<dbReference type="AlphaFoldDB" id="A0A7I8W3Y0"/>
<dbReference type="GO" id="GO:0005737">
    <property type="term" value="C:cytoplasm"/>
    <property type="evidence" value="ECO:0007669"/>
    <property type="project" value="UniProtKB-SubCell"/>
</dbReference>
<name>A0A7I8W3Y0_9ANNE</name>
<evidence type="ECO:0000313" key="12">
    <source>
        <dbReference type="Proteomes" id="UP000549394"/>
    </source>
</evidence>
<protein>
    <recommendedName>
        <fullName evidence="9">GPN-loop GTPase</fullName>
        <ecNumber evidence="9">3.6.5.-</ecNumber>
    </recommendedName>
</protein>
<dbReference type="Proteomes" id="UP000549394">
    <property type="component" value="Unassembled WGS sequence"/>
</dbReference>
<dbReference type="OrthoDB" id="243313at2759"/>
<keyword evidence="4 9" id="KW-0378">Hydrolase</keyword>
<feature type="region of interest" description="Disordered" evidence="10">
    <location>
        <begin position="1"/>
        <end position="26"/>
    </location>
</feature>
<reference evidence="11 12" key="1">
    <citation type="submission" date="2020-08" db="EMBL/GenBank/DDBJ databases">
        <authorList>
            <person name="Hejnol A."/>
        </authorList>
    </citation>
    <scope>NUCLEOTIDE SEQUENCE [LARGE SCALE GENOMIC DNA]</scope>
</reference>
<dbReference type="GO" id="GO:0005634">
    <property type="term" value="C:nucleus"/>
    <property type="evidence" value="ECO:0007669"/>
    <property type="project" value="UniProtKB-SubCell"/>
</dbReference>
<evidence type="ECO:0000256" key="3">
    <source>
        <dbReference type="ARBA" id="ARBA00022741"/>
    </source>
</evidence>
<dbReference type="InterPro" id="IPR004130">
    <property type="entry name" value="Gpn"/>
</dbReference>
<keyword evidence="12" id="KW-1185">Reference proteome</keyword>
<feature type="compositionally biased region" description="Acidic residues" evidence="10">
    <location>
        <begin position="334"/>
        <end position="348"/>
    </location>
</feature>
<evidence type="ECO:0000256" key="8">
    <source>
        <dbReference type="ARBA" id="ARBA00055682"/>
    </source>
</evidence>
<organism evidence="11 12">
    <name type="scientific">Dimorphilus gyrociliatus</name>
    <dbReference type="NCBI Taxonomy" id="2664684"/>
    <lineage>
        <taxon>Eukaryota</taxon>
        <taxon>Metazoa</taxon>
        <taxon>Spiralia</taxon>
        <taxon>Lophotrochozoa</taxon>
        <taxon>Annelida</taxon>
        <taxon>Polychaeta</taxon>
        <taxon>Polychaeta incertae sedis</taxon>
        <taxon>Dinophilidae</taxon>
        <taxon>Dimorphilus</taxon>
    </lineage>
</organism>
<evidence type="ECO:0000256" key="2">
    <source>
        <dbReference type="ARBA" id="ARBA00022490"/>
    </source>
</evidence>
<dbReference type="SUPFAM" id="SSF52540">
    <property type="entry name" value="P-loop containing nucleoside triphosphate hydrolases"/>
    <property type="match status" value="1"/>
</dbReference>
<dbReference type="GO" id="GO:0003924">
    <property type="term" value="F:GTPase activity"/>
    <property type="evidence" value="ECO:0007669"/>
    <property type="project" value="InterPro"/>
</dbReference>
<dbReference type="PANTHER" id="PTHR21231:SF8">
    <property type="entry name" value="GPN-LOOP GTPASE 1"/>
    <property type="match status" value="1"/>
</dbReference>
<accession>A0A7I8W3Y0</accession>
<keyword evidence="3 9" id="KW-0547">Nucleotide-binding</keyword>
<dbReference type="EMBL" id="CAJFCJ010000018">
    <property type="protein sequence ID" value="CAD5122804.1"/>
    <property type="molecule type" value="Genomic_DNA"/>
</dbReference>
<feature type="compositionally biased region" description="Basic and acidic residues" evidence="10">
    <location>
        <begin position="349"/>
        <end position="362"/>
    </location>
</feature>
<keyword evidence="7" id="KW-0539">Nucleus</keyword>
<evidence type="ECO:0000256" key="9">
    <source>
        <dbReference type="RuleBase" id="RU365059"/>
    </source>
</evidence>
<keyword evidence="5" id="KW-0175">Coiled coil</keyword>
<dbReference type="PANTHER" id="PTHR21231">
    <property type="entry name" value="XPA-BINDING PROTEIN 1-RELATED"/>
    <property type="match status" value="1"/>
</dbReference>
<comment type="similarity">
    <text evidence="1 9">Belongs to the GPN-loop GTPase family.</text>
</comment>